<dbReference type="EMBL" id="CAXAMM010036668">
    <property type="protein sequence ID" value="CAK9076088.1"/>
    <property type="molecule type" value="Genomic_DNA"/>
</dbReference>
<comment type="caution">
    <text evidence="1">The sequence shown here is derived from an EMBL/GenBank/DDBJ whole genome shotgun (WGS) entry which is preliminary data.</text>
</comment>
<gene>
    <name evidence="1" type="ORF">SCF082_LOCUS36748</name>
</gene>
<keyword evidence="2" id="KW-1185">Reference proteome</keyword>
<reference evidence="1 2" key="1">
    <citation type="submission" date="2024-02" db="EMBL/GenBank/DDBJ databases">
        <authorList>
            <person name="Chen Y."/>
            <person name="Shah S."/>
            <person name="Dougan E. K."/>
            <person name="Thang M."/>
            <person name="Chan C."/>
        </authorList>
    </citation>
    <scope>NUCLEOTIDE SEQUENCE [LARGE SCALE GENOMIC DNA]</scope>
</reference>
<protein>
    <submittedName>
        <fullName evidence="1">Uncharacterized protein</fullName>
    </submittedName>
</protein>
<name>A0ABP0PKS1_9DINO</name>
<evidence type="ECO:0000313" key="2">
    <source>
        <dbReference type="Proteomes" id="UP001642464"/>
    </source>
</evidence>
<sequence>MLDVSLKAISDKKAAEMASGMIESGKALLSHLKSDTLSLDENLTSAVEACAQFVEVMANLGADKEAQGAMQTCLTSLQEEVDWNSGGNILSAFGDWLNQQWTKPDSQELHLHADDEALKNMGMLQIRGHQWVLKKDGSLNSRLFSIIDKLLAYARHEKPTLKNAAELWGELRAHWHGSRPPCASPAQPWADALSKAFTRLEGLVETIGMSYVSQVCSEKSKHEALEVINGFPSLPGLLKDCQAVLTGFDSLVKIKDSVMETDTLDISALSKIVGNVVTVGSYDKSMLKSLLPDGVPEALEQYVENAVSSLQGFIETMNVEIADMREVIATYRPVLEVAEFWQPEKLNAIAWMFKAEHEKQVKESTNSMIAGREQLLSKVPSIKALLLFEGQSKKVAPLGWKLAKINGILKDIEDSLETCW</sequence>
<organism evidence="1 2">
    <name type="scientific">Durusdinium trenchii</name>
    <dbReference type="NCBI Taxonomy" id="1381693"/>
    <lineage>
        <taxon>Eukaryota</taxon>
        <taxon>Sar</taxon>
        <taxon>Alveolata</taxon>
        <taxon>Dinophyceae</taxon>
        <taxon>Suessiales</taxon>
        <taxon>Symbiodiniaceae</taxon>
        <taxon>Durusdinium</taxon>
    </lineage>
</organism>
<accession>A0ABP0PKS1</accession>
<proteinExistence type="predicted"/>
<evidence type="ECO:0000313" key="1">
    <source>
        <dbReference type="EMBL" id="CAK9076088.1"/>
    </source>
</evidence>
<dbReference type="Proteomes" id="UP001642464">
    <property type="component" value="Unassembled WGS sequence"/>
</dbReference>